<evidence type="ECO:0008006" key="3">
    <source>
        <dbReference type="Google" id="ProtNLM"/>
    </source>
</evidence>
<evidence type="ECO:0000313" key="2">
    <source>
        <dbReference type="Proteomes" id="UP000007721"/>
    </source>
</evidence>
<name>B9M7S6_GEODF</name>
<organism evidence="1 2">
    <name type="scientific">Geotalea daltonii (strain DSM 22248 / JCM 15807 / FRC-32)</name>
    <name type="common">Geobacter daltonii</name>
    <dbReference type="NCBI Taxonomy" id="316067"/>
    <lineage>
        <taxon>Bacteria</taxon>
        <taxon>Pseudomonadati</taxon>
        <taxon>Thermodesulfobacteriota</taxon>
        <taxon>Desulfuromonadia</taxon>
        <taxon>Geobacterales</taxon>
        <taxon>Geobacteraceae</taxon>
        <taxon>Geotalea</taxon>
    </lineage>
</organism>
<sequence length="520" mass="58696">MHLRKIDTSLNDRRGILRQLERVKEENISLDELEEIGRSLKKNGKSALRPLVRNLWLERRGDLISRYTYLLDFFEDEVWIDQLIQIALKRRDLDHDAKAAILAALEGYGVDVSHPPFSYLFAGIANSASISVPEVLDRGEEGLISFMEEFLLYPQEIRLMVIGRLPEVGNPKVVDLLQILLRLDDGGVTPATLAALGRIREKASAELLRKYLSQAAEPLAGVAARSLRRLSFLGVDAGNLSEQDTSLPFHICCAGPPDGDGYRTLFFSRTSGGDTFAILCLQIHELIGIVGARGSASVVGSELEEELAELHGEEEVVPVEADYALCLMQDALYRNRETGTELPAEFYVRSGMFSRGQLVPAIYEPPLQPTKAKIRLTNNCLDEIADDDFFSCWFMTDSSVYGYAAEWRDLQLKCSGRELTRGLELILARFCQELFPHSVERIHRRLLLVADLMRRVGRDPRLAEKTAALAGNVVEFKLPYHFHPFLRRLALESMDMAREAMEEGFDTRRYESESGEEWDD</sequence>
<gene>
    <name evidence="1" type="ordered locus">Geob_0006</name>
</gene>
<dbReference type="eggNOG" id="COG1413">
    <property type="taxonomic scope" value="Bacteria"/>
</dbReference>
<keyword evidence="2" id="KW-1185">Reference proteome</keyword>
<dbReference type="EMBL" id="CP001390">
    <property type="protein sequence ID" value="ACM18384.1"/>
    <property type="molecule type" value="Genomic_DNA"/>
</dbReference>
<dbReference type="STRING" id="316067.Geob_0006"/>
<protein>
    <recommendedName>
        <fullName evidence="3">HEAT repeat domain-containing protein</fullName>
    </recommendedName>
</protein>
<dbReference type="KEGG" id="geo:Geob_0006"/>
<dbReference type="RefSeq" id="WP_012645113.1">
    <property type="nucleotide sequence ID" value="NC_011979.1"/>
</dbReference>
<dbReference type="OrthoDB" id="5390106at2"/>
<dbReference type="AlphaFoldDB" id="B9M7S6"/>
<evidence type="ECO:0000313" key="1">
    <source>
        <dbReference type="EMBL" id="ACM18384.1"/>
    </source>
</evidence>
<dbReference type="HOGENOM" id="CLU_039277_0_0_7"/>
<reference evidence="1 2" key="1">
    <citation type="submission" date="2009-01" db="EMBL/GenBank/DDBJ databases">
        <title>Complete sequence of Geobacter sp. FRC-32.</title>
        <authorList>
            <consortium name="US DOE Joint Genome Institute"/>
            <person name="Lucas S."/>
            <person name="Copeland A."/>
            <person name="Lapidus A."/>
            <person name="Glavina del Rio T."/>
            <person name="Dalin E."/>
            <person name="Tice H."/>
            <person name="Bruce D."/>
            <person name="Goodwin L."/>
            <person name="Pitluck S."/>
            <person name="Saunders E."/>
            <person name="Brettin T."/>
            <person name="Detter J.C."/>
            <person name="Han C."/>
            <person name="Larimer F."/>
            <person name="Land M."/>
            <person name="Hauser L."/>
            <person name="Kyrpides N."/>
            <person name="Ovchinnikova G."/>
            <person name="Kostka J."/>
            <person name="Richardson P."/>
        </authorList>
    </citation>
    <scope>NUCLEOTIDE SEQUENCE [LARGE SCALE GENOMIC DNA]</scope>
    <source>
        <strain evidence="2">DSM 22248 / JCM 15807 / FRC-32</strain>
    </source>
</reference>
<accession>B9M7S6</accession>
<dbReference type="Proteomes" id="UP000007721">
    <property type="component" value="Chromosome"/>
</dbReference>
<proteinExistence type="predicted"/>